<reference evidence="2 3" key="1">
    <citation type="submission" date="2019-04" db="EMBL/GenBank/DDBJ databases">
        <title>Streptomyces piniterrae sp. nov., a heliquinomycin-producing actinomycete isolated from rhizosphere soil of Pinus yunnanensis.</title>
        <authorList>
            <person name="Zhuang X."/>
            <person name="Zhao J."/>
        </authorList>
    </citation>
    <scope>NUCLEOTIDE SEQUENCE [LARGE SCALE GENOMIC DNA]</scope>
    <source>
        <strain evidence="3">jys28</strain>
    </source>
</reference>
<gene>
    <name evidence="2" type="ORF">FCH28_06680</name>
</gene>
<proteinExistence type="predicted"/>
<evidence type="ECO:0000313" key="3">
    <source>
        <dbReference type="Proteomes" id="UP000308697"/>
    </source>
</evidence>
<feature type="domain" description="Beta-lactamase class A catalytic" evidence="1">
    <location>
        <begin position="3"/>
        <end position="214"/>
    </location>
</feature>
<dbReference type="GO" id="GO:0046677">
    <property type="term" value="P:response to antibiotic"/>
    <property type="evidence" value="ECO:0007669"/>
    <property type="project" value="InterPro"/>
</dbReference>
<protein>
    <submittedName>
        <fullName evidence="2">Serine hydrolase</fullName>
    </submittedName>
</protein>
<dbReference type="Proteomes" id="UP000308697">
    <property type="component" value="Unassembled WGS sequence"/>
</dbReference>
<dbReference type="AlphaFoldDB" id="A0A4U0NSV0"/>
<dbReference type="GO" id="GO:0008800">
    <property type="term" value="F:beta-lactamase activity"/>
    <property type="evidence" value="ECO:0007669"/>
    <property type="project" value="InterPro"/>
</dbReference>
<name>A0A4U0NSV0_9ACTN</name>
<dbReference type="InterPro" id="IPR000871">
    <property type="entry name" value="Beta-lactam_class-A"/>
</dbReference>
<dbReference type="OrthoDB" id="9775096at2"/>
<comment type="caution">
    <text evidence="2">The sequence shown here is derived from an EMBL/GenBank/DDBJ whole genome shotgun (WGS) entry which is preliminary data.</text>
</comment>
<organism evidence="2 3">
    <name type="scientific">Streptomyces piniterrae</name>
    <dbReference type="NCBI Taxonomy" id="2571125"/>
    <lineage>
        <taxon>Bacteria</taxon>
        <taxon>Bacillati</taxon>
        <taxon>Actinomycetota</taxon>
        <taxon>Actinomycetes</taxon>
        <taxon>Kitasatosporales</taxon>
        <taxon>Streptomycetaceae</taxon>
        <taxon>Streptomyces</taxon>
    </lineage>
</organism>
<dbReference type="GO" id="GO:0030655">
    <property type="term" value="P:beta-lactam antibiotic catabolic process"/>
    <property type="evidence" value="ECO:0007669"/>
    <property type="project" value="InterPro"/>
</dbReference>
<dbReference type="Pfam" id="PF13354">
    <property type="entry name" value="Beta-lactamase2"/>
    <property type="match status" value="1"/>
</dbReference>
<keyword evidence="2" id="KW-0378">Hydrolase</keyword>
<dbReference type="EMBL" id="SUMB01000002">
    <property type="protein sequence ID" value="TJZ57530.1"/>
    <property type="molecule type" value="Genomic_DNA"/>
</dbReference>
<dbReference type="RefSeq" id="WP_136739148.1">
    <property type="nucleotide sequence ID" value="NZ_SUMB01000002.1"/>
</dbReference>
<accession>A0A4U0NSV0</accession>
<evidence type="ECO:0000313" key="2">
    <source>
        <dbReference type="EMBL" id="TJZ57530.1"/>
    </source>
</evidence>
<dbReference type="InterPro" id="IPR012338">
    <property type="entry name" value="Beta-lactam/transpept-like"/>
</dbReference>
<sequence>MLSVHVARLGGGVHLSRNADRTYYAASTMKMAVLAALYRSDLDLDAPVPVRNRFESAVPAPPFGITPDWAADSDTWQLLGKSASLRWLARRMVTHSSNLATNICLSHVGIDAVNEVWQLAGARHSVTHRGIEDSAARAAGVTNLVTAADLSRLLCWLPPELLDQLAANVHRIDLPAGLPAGTRIAFKNGWVRGIRHSAGIVYPQAAPPYVIAICYSGPLAMGRDSDDPAARLLARISAGIWSHRRSLPAIGDAF</sequence>
<evidence type="ECO:0000259" key="1">
    <source>
        <dbReference type="Pfam" id="PF13354"/>
    </source>
</evidence>
<dbReference type="PANTHER" id="PTHR35333:SF5">
    <property type="entry name" value="CONSERVED LIPOPROTEIN LPQF-RELATED"/>
    <property type="match status" value="1"/>
</dbReference>
<dbReference type="SUPFAM" id="SSF56601">
    <property type="entry name" value="beta-lactamase/transpeptidase-like"/>
    <property type="match status" value="1"/>
</dbReference>
<dbReference type="Gene3D" id="3.40.710.10">
    <property type="entry name" value="DD-peptidase/beta-lactamase superfamily"/>
    <property type="match status" value="1"/>
</dbReference>
<keyword evidence="3" id="KW-1185">Reference proteome</keyword>
<dbReference type="PANTHER" id="PTHR35333">
    <property type="entry name" value="BETA-LACTAMASE"/>
    <property type="match status" value="1"/>
</dbReference>
<dbReference type="InterPro" id="IPR045155">
    <property type="entry name" value="Beta-lactam_cat"/>
</dbReference>